<keyword evidence="3" id="KW-1185">Reference proteome</keyword>
<feature type="chain" id="PRO_5028895488" description="PepSY domain-containing protein" evidence="1">
    <location>
        <begin position="23"/>
        <end position="105"/>
    </location>
</feature>
<dbReference type="PROSITE" id="PS51257">
    <property type="entry name" value="PROKAR_LIPOPROTEIN"/>
    <property type="match status" value="1"/>
</dbReference>
<keyword evidence="1" id="KW-0732">Signal</keyword>
<accession>A0A6S7B705</accession>
<evidence type="ECO:0000313" key="3">
    <source>
        <dbReference type="Proteomes" id="UP000494365"/>
    </source>
</evidence>
<evidence type="ECO:0008006" key="4">
    <source>
        <dbReference type="Google" id="ProtNLM"/>
    </source>
</evidence>
<dbReference type="SUPFAM" id="SSF160574">
    <property type="entry name" value="BT0923-like"/>
    <property type="match status" value="1"/>
</dbReference>
<name>A0A6S7B705_9BURK</name>
<organism evidence="2 3">
    <name type="scientific">Paraburkholderia ultramafica</name>
    <dbReference type="NCBI Taxonomy" id="1544867"/>
    <lineage>
        <taxon>Bacteria</taxon>
        <taxon>Pseudomonadati</taxon>
        <taxon>Pseudomonadota</taxon>
        <taxon>Betaproteobacteria</taxon>
        <taxon>Burkholderiales</taxon>
        <taxon>Burkholderiaceae</taxon>
        <taxon>Paraburkholderia</taxon>
    </lineage>
</organism>
<protein>
    <recommendedName>
        <fullName evidence="4">PepSY domain-containing protein</fullName>
    </recommendedName>
</protein>
<feature type="signal peptide" evidence="1">
    <location>
        <begin position="1"/>
        <end position="22"/>
    </location>
</feature>
<dbReference type="Gene3D" id="3.10.450.360">
    <property type="match status" value="1"/>
</dbReference>
<dbReference type="Proteomes" id="UP000494365">
    <property type="component" value="Unassembled WGS sequence"/>
</dbReference>
<sequence>MLIRSKQFAFAALVVAAALAVAGCTEKPSGSRSEEAINLSQVPAPVKATIDQQAQGRSVGEIEKQTAKGTTRYAVTLGSGNQKQELLIDEGGKVVATNTGEDDDD</sequence>
<reference evidence="2 3" key="1">
    <citation type="submission" date="2020-04" db="EMBL/GenBank/DDBJ databases">
        <authorList>
            <person name="De Canck E."/>
        </authorList>
    </citation>
    <scope>NUCLEOTIDE SEQUENCE [LARGE SCALE GENOMIC DNA]</scope>
    <source>
        <strain evidence="2 3">LMG 28614</strain>
    </source>
</reference>
<evidence type="ECO:0000256" key="1">
    <source>
        <dbReference type="SAM" id="SignalP"/>
    </source>
</evidence>
<dbReference type="RefSeq" id="WP_175150264.1">
    <property type="nucleotide sequence ID" value="NZ_CADIKK010000012.1"/>
</dbReference>
<dbReference type="EMBL" id="CADIKK010000012">
    <property type="protein sequence ID" value="CAB3789749.1"/>
    <property type="molecule type" value="Genomic_DNA"/>
</dbReference>
<gene>
    <name evidence="2" type="ORF">LMG28614_02987</name>
</gene>
<evidence type="ECO:0000313" key="2">
    <source>
        <dbReference type="EMBL" id="CAB3789749.1"/>
    </source>
</evidence>
<dbReference type="AlphaFoldDB" id="A0A6S7B705"/>
<proteinExistence type="predicted"/>